<reference evidence="1 2" key="1">
    <citation type="submission" date="2024-03" db="EMBL/GenBank/DDBJ databases">
        <title>Aureococcus anophagefferens CCMP1851 and Kratosvirus quantuckense: Draft genome of a second virus-susceptible host strain in the model system.</title>
        <authorList>
            <person name="Chase E."/>
            <person name="Truchon A.R."/>
            <person name="Schepens W."/>
            <person name="Wilhelm S.W."/>
        </authorList>
    </citation>
    <scope>NUCLEOTIDE SEQUENCE [LARGE SCALE GENOMIC DNA]</scope>
    <source>
        <strain evidence="1 2">CCMP1851</strain>
    </source>
</reference>
<dbReference type="PANTHER" id="PTHR15576">
    <property type="entry name" value="RIBITOL-5-PHOSPHATE XYLOSYLTRANSFERASE 1"/>
    <property type="match status" value="1"/>
</dbReference>
<accession>A0ABR1GFH9</accession>
<sequence length="305" mass="34079">MIASLYHYLPEKVITPEAIFDDVWRKNPHFGPCVRALREELYGNGGFTKQGDPVRHPTGKSVVVDFFDPGKWRPKPALLSYLALGTANNVANLPKHKPAYGRIRERVIGVRGVSLWHAFLEHPAVDARAATRDRLLLCCCMNVDGFHVGRLEHTQLLDRYAAFDCPADVGKSHHIHQPRSDPGKARLENEIALLLNGRYGTVKGMQGNYDTHMPLLMLHSKFVYSPNGIGEQCYREYEALVSGAIPLVDATAYDQRNALLRHLPVILVSNWSNVTPQFLERAYATMSKQSFDVSHPTCPSGTTPA</sequence>
<name>A0ABR1GFH9_AURAN</name>
<keyword evidence="2" id="KW-1185">Reference proteome</keyword>
<dbReference type="PANTHER" id="PTHR15576:SF1">
    <property type="entry name" value="RIBITOL-5-PHOSPHATE XYLOSYLTRANSFERASE 1"/>
    <property type="match status" value="1"/>
</dbReference>
<evidence type="ECO:0008006" key="3">
    <source>
        <dbReference type="Google" id="ProtNLM"/>
    </source>
</evidence>
<organism evidence="1 2">
    <name type="scientific">Aureococcus anophagefferens</name>
    <name type="common">Harmful bloom alga</name>
    <dbReference type="NCBI Taxonomy" id="44056"/>
    <lineage>
        <taxon>Eukaryota</taxon>
        <taxon>Sar</taxon>
        <taxon>Stramenopiles</taxon>
        <taxon>Ochrophyta</taxon>
        <taxon>Pelagophyceae</taxon>
        <taxon>Pelagomonadales</taxon>
        <taxon>Pelagomonadaceae</taxon>
        <taxon>Aureococcus</taxon>
    </lineage>
</organism>
<protein>
    <recommendedName>
        <fullName evidence="3">Exostosin GT47 domain-containing protein</fullName>
    </recommendedName>
</protein>
<comment type="caution">
    <text evidence="1">The sequence shown here is derived from an EMBL/GenBank/DDBJ whole genome shotgun (WGS) entry which is preliminary data.</text>
</comment>
<dbReference type="InterPro" id="IPR055286">
    <property type="entry name" value="RXYLT1-like"/>
</dbReference>
<evidence type="ECO:0000313" key="2">
    <source>
        <dbReference type="Proteomes" id="UP001363151"/>
    </source>
</evidence>
<proteinExistence type="predicted"/>
<dbReference type="Proteomes" id="UP001363151">
    <property type="component" value="Unassembled WGS sequence"/>
</dbReference>
<dbReference type="EMBL" id="JBBJCI010000023">
    <property type="protein sequence ID" value="KAK7254602.1"/>
    <property type="molecule type" value="Genomic_DNA"/>
</dbReference>
<evidence type="ECO:0000313" key="1">
    <source>
        <dbReference type="EMBL" id="KAK7254602.1"/>
    </source>
</evidence>
<gene>
    <name evidence="1" type="ORF">SO694_00010149</name>
</gene>